<name>A0ABY1P5K3_9HYPH</name>
<feature type="region of interest" description="Disordered" evidence="1">
    <location>
        <begin position="306"/>
        <end position="329"/>
    </location>
</feature>
<dbReference type="InterPro" id="IPR010865">
    <property type="entry name" value="DUF1499"/>
</dbReference>
<evidence type="ECO:0000256" key="1">
    <source>
        <dbReference type="SAM" id="MobiDB-lite"/>
    </source>
</evidence>
<dbReference type="RefSeq" id="WP_155193024.1">
    <property type="nucleotide sequence ID" value="NZ_BAAAEA010000002.1"/>
</dbReference>
<dbReference type="EMBL" id="FXTT01000003">
    <property type="protein sequence ID" value="SMP26093.1"/>
    <property type="molecule type" value="Genomic_DNA"/>
</dbReference>
<feature type="transmembrane region" description="Helical" evidence="2">
    <location>
        <begin position="77"/>
        <end position="101"/>
    </location>
</feature>
<evidence type="ECO:0000256" key="2">
    <source>
        <dbReference type="SAM" id="Phobius"/>
    </source>
</evidence>
<gene>
    <name evidence="3" type="ORF">SAMN06265374_2660</name>
</gene>
<proteinExistence type="predicted"/>
<dbReference type="Proteomes" id="UP001157914">
    <property type="component" value="Unassembled WGS sequence"/>
</dbReference>
<sequence length="329" mass="35270">MKRFAVYKTVAAPVSRTVGSIALALALVAVVAKRFGFVSADTLLLSLAAASAFAITAVVLGILALQRIWTFGGSGVGRALGGMVLGGVAIIPPALIILTAVGRPDLKDVATNLEDPPELSSALRSSDQPVVDWFSSTLSSRIWPVFHNVNADAASSVSMQTQLYPDIVPRRYRIPPAQLHVAGTKAVEELGWQIVDELPPDLLDAPTWLQAESRTHILGLKQDIAVRFRPDPVGTLMDVRSRSRTPLNDLSGNADRIRILLAEVDRVLLETYGDLSRLAVEEAADSDPALVQEPLVPAEPVLPVPGFKPYFEEEDTGPETASGWESLEG</sequence>
<organism evidence="3 4">
    <name type="scientific">Roseibium denhamense</name>
    <dbReference type="NCBI Taxonomy" id="76305"/>
    <lineage>
        <taxon>Bacteria</taxon>
        <taxon>Pseudomonadati</taxon>
        <taxon>Pseudomonadota</taxon>
        <taxon>Alphaproteobacteria</taxon>
        <taxon>Hyphomicrobiales</taxon>
        <taxon>Stappiaceae</taxon>
        <taxon>Roseibium</taxon>
    </lineage>
</organism>
<reference evidence="3 4" key="1">
    <citation type="submission" date="2017-05" db="EMBL/GenBank/DDBJ databases">
        <authorList>
            <person name="Varghese N."/>
            <person name="Submissions S."/>
        </authorList>
    </citation>
    <scope>NUCLEOTIDE SEQUENCE [LARGE SCALE GENOMIC DNA]</scope>
    <source>
        <strain evidence="3 4">DSM 15949</strain>
    </source>
</reference>
<comment type="caution">
    <text evidence="3">The sequence shown here is derived from an EMBL/GenBank/DDBJ whole genome shotgun (WGS) entry which is preliminary data.</text>
</comment>
<evidence type="ECO:0008006" key="5">
    <source>
        <dbReference type="Google" id="ProtNLM"/>
    </source>
</evidence>
<keyword evidence="2" id="KW-0472">Membrane</keyword>
<evidence type="ECO:0000313" key="4">
    <source>
        <dbReference type="Proteomes" id="UP001157914"/>
    </source>
</evidence>
<evidence type="ECO:0000313" key="3">
    <source>
        <dbReference type="EMBL" id="SMP26093.1"/>
    </source>
</evidence>
<protein>
    <recommendedName>
        <fullName evidence="5">DUF1499 domain-containing protein</fullName>
    </recommendedName>
</protein>
<dbReference type="Pfam" id="PF07386">
    <property type="entry name" value="DUF1499"/>
    <property type="match status" value="1"/>
</dbReference>
<keyword evidence="2" id="KW-1133">Transmembrane helix</keyword>
<keyword evidence="4" id="KW-1185">Reference proteome</keyword>
<feature type="transmembrane region" description="Helical" evidence="2">
    <location>
        <begin position="42"/>
        <end position="65"/>
    </location>
</feature>
<accession>A0ABY1P5K3</accession>
<keyword evidence="2" id="KW-0812">Transmembrane</keyword>